<dbReference type="InterPro" id="IPR036890">
    <property type="entry name" value="HATPase_C_sf"/>
</dbReference>
<evidence type="ECO:0000256" key="3">
    <source>
        <dbReference type="ARBA" id="ARBA00022553"/>
    </source>
</evidence>
<accession>A0A2W5NWL6</accession>
<dbReference type="Gene3D" id="3.30.450.20">
    <property type="entry name" value="PAS domain"/>
    <property type="match status" value="1"/>
</dbReference>
<comment type="catalytic activity">
    <reaction evidence="1">
        <text>ATP + protein L-histidine = ADP + protein N-phospho-L-histidine.</text>
        <dbReference type="EC" id="2.7.13.3"/>
    </reaction>
</comment>
<organism evidence="10 11">
    <name type="scientific">Sphingomonas taxi</name>
    <dbReference type="NCBI Taxonomy" id="1549858"/>
    <lineage>
        <taxon>Bacteria</taxon>
        <taxon>Pseudomonadati</taxon>
        <taxon>Pseudomonadota</taxon>
        <taxon>Alphaproteobacteria</taxon>
        <taxon>Sphingomonadales</taxon>
        <taxon>Sphingomonadaceae</taxon>
        <taxon>Sphingomonas</taxon>
    </lineage>
</organism>
<keyword evidence="5" id="KW-0547">Nucleotide-binding</keyword>
<name>A0A2W5NWL6_9SPHN</name>
<dbReference type="Proteomes" id="UP000249229">
    <property type="component" value="Unassembled WGS sequence"/>
</dbReference>
<feature type="domain" description="GAF" evidence="8">
    <location>
        <begin position="339"/>
        <end position="488"/>
    </location>
</feature>
<dbReference type="InterPro" id="IPR029016">
    <property type="entry name" value="GAF-like_dom_sf"/>
</dbReference>
<dbReference type="PANTHER" id="PTHR43102:SF2">
    <property type="entry name" value="GAF DOMAIN-CONTAINING PROTEIN"/>
    <property type="match status" value="1"/>
</dbReference>
<dbReference type="SUPFAM" id="SSF55785">
    <property type="entry name" value="PYP-like sensor domain (PAS domain)"/>
    <property type="match status" value="1"/>
</dbReference>
<dbReference type="InterPro" id="IPR035965">
    <property type="entry name" value="PAS-like_dom_sf"/>
</dbReference>
<dbReference type="GO" id="GO:0004673">
    <property type="term" value="F:protein histidine kinase activity"/>
    <property type="evidence" value="ECO:0007669"/>
    <property type="project" value="UniProtKB-EC"/>
</dbReference>
<dbReference type="SUPFAM" id="SSF55781">
    <property type="entry name" value="GAF domain-like"/>
    <property type="match status" value="2"/>
</dbReference>
<keyword evidence="7" id="KW-0067">ATP-binding</keyword>
<evidence type="ECO:0000256" key="1">
    <source>
        <dbReference type="ARBA" id="ARBA00000085"/>
    </source>
</evidence>
<dbReference type="Pfam" id="PF01590">
    <property type="entry name" value="GAF"/>
    <property type="match status" value="2"/>
</dbReference>
<keyword evidence="4" id="KW-0808">Transferase</keyword>
<evidence type="ECO:0000313" key="10">
    <source>
        <dbReference type="EMBL" id="PZQ58011.1"/>
    </source>
</evidence>
<keyword evidence="6 10" id="KW-0418">Kinase</keyword>
<protein>
    <recommendedName>
        <fullName evidence="2">histidine kinase</fullName>
        <ecNumber evidence="2">2.7.13.3</ecNumber>
    </recommendedName>
</protein>
<sequence length="678" mass="74596">MGDHRTNPYLPVPGDVSDEDRLAALDDYDILDTPPEESFDGIAQLAALACDAPTALVSLVAGDRQWFKARIGFPLCQTDLSRSVCAHALAESDLLVVPDLAADPRTRHNPLVTGAPHIRFYAGAPLRAEDGHVLGSLCVIDTEPRPEGLTGRQAGMLRGLAQQVMALMALRRSLGDRDDAMARRQHLARRLGQAHARLRISEAHWRGLFDRLTEGLIIGEVVRDDAGQAHDWRYLEVNPAWGELVGIEHTSVAGRTIREVFPGIEDAWVQEFIRVAETGEPATFTRQVGSLDRWYEGRAFSLEGDRFAALFLEVTARVQADIRRNALLEIGDQLRNLTTPEDMTSRASAIVGRALGATRVGFGQLDREGEHVTIGPDWTAPSMTSIAGCHRFEDYGDIRMGLLLGKPLVIHDVLSDSRTADDLARWQRADIRSLVNIPIQEHGRTVAVFLVHDTRPRIWNAETIAFLRNVADRLTSSVARLKAEADQRLVNQELSHRMKNMLAMVQAIAARTLREVAEQDVVTTFRDRLLALSQAHDVLLQTSRAPAFLREVVEGVLRQTGQMPRISLSGPAVMLGPRATLSVSLLLHELTTNATKYGALSVEGGQVVVGWRIDPGTRELVFTCEESGGPTVLEPTRKGFGSRLIQAGLTGTGGVVLRYLPSGFRAEMRADFEQLQIS</sequence>
<comment type="caution">
    <text evidence="10">The sequence shown here is derived from an EMBL/GenBank/DDBJ whole genome shotgun (WGS) entry which is preliminary data.</text>
</comment>
<evidence type="ECO:0000259" key="8">
    <source>
        <dbReference type="SMART" id="SM00065"/>
    </source>
</evidence>
<dbReference type="Pfam" id="PF07536">
    <property type="entry name" value="HWE_HK"/>
    <property type="match status" value="1"/>
</dbReference>
<dbReference type="InterPro" id="IPR003018">
    <property type="entry name" value="GAF"/>
</dbReference>
<evidence type="ECO:0000313" key="11">
    <source>
        <dbReference type="Proteomes" id="UP000249229"/>
    </source>
</evidence>
<evidence type="ECO:0000256" key="4">
    <source>
        <dbReference type="ARBA" id="ARBA00022679"/>
    </source>
</evidence>
<dbReference type="Gene3D" id="3.30.450.40">
    <property type="match status" value="2"/>
</dbReference>
<evidence type="ECO:0000256" key="7">
    <source>
        <dbReference type="ARBA" id="ARBA00022840"/>
    </source>
</evidence>
<dbReference type="PANTHER" id="PTHR43102">
    <property type="entry name" value="SLR1143 PROTEIN"/>
    <property type="match status" value="1"/>
</dbReference>
<dbReference type="Pfam" id="PF08448">
    <property type="entry name" value="PAS_4"/>
    <property type="match status" value="1"/>
</dbReference>
<keyword evidence="3" id="KW-0597">Phosphoprotein</keyword>
<dbReference type="EMBL" id="QFQI01000025">
    <property type="protein sequence ID" value="PZQ58011.1"/>
    <property type="molecule type" value="Genomic_DNA"/>
</dbReference>
<dbReference type="EC" id="2.7.13.3" evidence="2"/>
<evidence type="ECO:0000259" key="9">
    <source>
        <dbReference type="SMART" id="SM00911"/>
    </source>
</evidence>
<gene>
    <name evidence="10" type="ORF">DI544_15290</name>
</gene>
<dbReference type="InterPro" id="IPR011102">
    <property type="entry name" value="Sig_transdc_His_kinase_HWE"/>
</dbReference>
<reference evidence="10 11" key="1">
    <citation type="submission" date="2017-08" db="EMBL/GenBank/DDBJ databases">
        <title>Infants hospitalized years apart are colonized by the same room-sourced microbial strains.</title>
        <authorList>
            <person name="Brooks B."/>
            <person name="Olm M.R."/>
            <person name="Firek B.A."/>
            <person name="Baker R."/>
            <person name="Thomas B.C."/>
            <person name="Morowitz M.J."/>
            <person name="Banfield J.F."/>
        </authorList>
    </citation>
    <scope>NUCLEOTIDE SEQUENCE [LARGE SCALE GENOMIC DNA]</scope>
    <source>
        <strain evidence="10">S2_005_001_R1_22</strain>
    </source>
</reference>
<evidence type="ECO:0000256" key="2">
    <source>
        <dbReference type="ARBA" id="ARBA00012438"/>
    </source>
</evidence>
<dbReference type="SMART" id="SM00065">
    <property type="entry name" value="GAF"/>
    <property type="match status" value="2"/>
</dbReference>
<feature type="domain" description="Signal transduction histidine kinase HWE region" evidence="9">
    <location>
        <begin position="493"/>
        <end position="572"/>
    </location>
</feature>
<feature type="domain" description="GAF" evidence="8">
    <location>
        <begin position="34"/>
        <end position="178"/>
    </location>
</feature>
<dbReference type="InterPro" id="IPR013656">
    <property type="entry name" value="PAS_4"/>
</dbReference>
<dbReference type="AlphaFoldDB" id="A0A2W5NWL6"/>
<evidence type="ECO:0000256" key="5">
    <source>
        <dbReference type="ARBA" id="ARBA00022741"/>
    </source>
</evidence>
<dbReference type="Gene3D" id="3.30.565.10">
    <property type="entry name" value="Histidine kinase-like ATPase, C-terminal domain"/>
    <property type="match status" value="1"/>
</dbReference>
<evidence type="ECO:0000256" key="6">
    <source>
        <dbReference type="ARBA" id="ARBA00022777"/>
    </source>
</evidence>
<proteinExistence type="predicted"/>
<dbReference type="GO" id="GO:0005524">
    <property type="term" value="F:ATP binding"/>
    <property type="evidence" value="ECO:0007669"/>
    <property type="project" value="UniProtKB-KW"/>
</dbReference>
<dbReference type="SMART" id="SM00911">
    <property type="entry name" value="HWE_HK"/>
    <property type="match status" value="1"/>
</dbReference>